<organism evidence="8 9">
    <name type="scientific">Mariprofundus erugo</name>
    <dbReference type="NCBI Taxonomy" id="2528639"/>
    <lineage>
        <taxon>Bacteria</taxon>
        <taxon>Pseudomonadati</taxon>
        <taxon>Pseudomonadota</taxon>
        <taxon>Candidatius Mariprofundia</taxon>
        <taxon>Mariprofundales</taxon>
        <taxon>Mariprofundaceae</taxon>
        <taxon>Mariprofundus</taxon>
    </lineage>
</organism>
<dbReference type="SUPFAM" id="SSF55874">
    <property type="entry name" value="ATPase domain of HSP90 chaperone/DNA topoisomerase II/histidine kinase"/>
    <property type="match status" value="1"/>
</dbReference>
<feature type="transmembrane region" description="Helical" evidence="5">
    <location>
        <begin position="114"/>
        <end position="136"/>
    </location>
</feature>
<dbReference type="RefSeq" id="WP_138239655.1">
    <property type="nucleotide sequence ID" value="NZ_VBRY01000009.1"/>
</dbReference>
<feature type="transmembrane region" description="Helical" evidence="5">
    <location>
        <begin position="90"/>
        <end position="108"/>
    </location>
</feature>
<reference evidence="8 9" key="1">
    <citation type="journal article" date="2019" name="Appl. Environ. Microbiol.">
        <title>Environmental Evidence and Genomic Insight of Iron-oxidizing Bacteria Preference Towards More Corrosion Resistant Stainless Steel at Higher Salinities.</title>
        <authorList>
            <person name="Garrison C.E."/>
            <person name="Price K.A."/>
            <person name="Field E.K."/>
        </authorList>
    </citation>
    <scope>NUCLEOTIDE SEQUENCE [LARGE SCALE GENOMIC DNA]</scope>
    <source>
        <strain evidence="8 9">P3</strain>
    </source>
</reference>
<feature type="modified residue" description="4-aspartylphosphate" evidence="4">
    <location>
        <position position="473"/>
    </location>
</feature>
<evidence type="ECO:0000256" key="5">
    <source>
        <dbReference type="SAM" id="Phobius"/>
    </source>
</evidence>
<comment type="caution">
    <text evidence="8">The sequence shown here is derived from an EMBL/GenBank/DDBJ whole genome shotgun (WGS) entry which is preliminary data.</text>
</comment>
<comment type="catalytic activity">
    <reaction evidence="1">
        <text>ATP + protein L-histidine = ADP + protein N-phospho-L-histidine.</text>
        <dbReference type="EC" id="2.7.13.3"/>
    </reaction>
</comment>
<dbReference type="Gene3D" id="3.40.50.2300">
    <property type="match status" value="1"/>
</dbReference>
<dbReference type="GO" id="GO:0000155">
    <property type="term" value="F:phosphorelay sensor kinase activity"/>
    <property type="evidence" value="ECO:0007669"/>
    <property type="project" value="InterPro"/>
</dbReference>
<dbReference type="SUPFAM" id="SSF47384">
    <property type="entry name" value="Homodimeric domain of signal transducing histidine kinase"/>
    <property type="match status" value="1"/>
</dbReference>
<evidence type="ECO:0000259" key="6">
    <source>
        <dbReference type="PROSITE" id="PS50109"/>
    </source>
</evidence>
<evidence type="ECO:0000256" key="4">
    <source>
        <dbReference type="PROSITE-ProRule" id="PRU00169"/>
    </source>
</evidence>
<dbReference type="CDD" id="cd00082">
    <property type="entry name" value="HisKA"/>
    <property type="match status" value="1"/>
</dbReference>
<dbReference type="EMBL" id="VBRY01000009">
    <property type="protein sequence ID" value="TLS66474.1"/>
    <property type="molecule type" value="Genomic_DNA"/>
</dbReference>
<dbReference type="InterPro" id="IPR001789">
    <property type="entry name" value="Sig_transdc_resp-reg_receiver"/>
</dbReference>
<sequence length="540" mass="59340">MICAWLDWRNGLIASLPQDILLGIVLVPLFVWAWRTPYSLMPARISMLFLCLSFIPSIPQEFMEMPVFLIWMPVVSLLSFYFFGFREGMIWAIAFLALVVGECVWIQLHGEPSPYSGMLIVAVIIYLFLSMVAAAFQYMMETYERRMLQDFEARQAVHARMAEMQRLEISGVLAAGVAHDFNNLLVGVMGNAELALLDDAEHKPVAPFLEDILLSSRRGAELVRQLLAFSGQGGWRKQQVDLNGLIGEVRSLVGASVCRRADVKFTLAAGLPAVEVDPTQLQQVVINLLVNGADAIPSGRSGRIEVQTSHADYPWSFFAHFPIQHIEAGGHFVVVEVRDNGTGIPDGLMNRIFEPFFSSKEHGSGLGLAAVAGVMRTAGGAVEVISQQGEGTCFRLYFPALMQATRIETGIGGGDTGSMRGLILLVDDEPVVRQVARRMLERAGLSVLEAVDGQQALQMLAQQEQRISLVLLDFSMPGMNGYQVFRLIRRDYPALPVVVSSGYGEIDEIMQLRQQGALFAQKPYGASDLLAVVATGLKTG</sequence>
<proteinExistence type="predicted"/>
<keyword evidence="3 4" id="KW-0597">Phosphoprotein</keyword>
<evidence type="ECO:0000256" key="1">
    <source>
        <dbReference type="ARBA" id="ARBA00000085"/>
    </source>
</evidence>
<dbReference type="InterPro" id="IPR036097">
    <property type="entry name" value="HisK_dim/P_sf"/>
</dbReference>
<dbReference type="PRINTS" id="PR00344">
    <property type="entry name" value="BCTRLSENSOR"/>
</dbReference>
<name>A0A5R9GT86_9PROT</name>
<feature type="domain" description="Response regulatory" evidence="7">
    <location>
        <begin position="422"/>
        <end position="537"/>
    </location>
</feature>
<dbReference type="Pfam" id="PF00512">
    <property type="entry name" value="HisKA"/>
    <property type="match status" value="1"/>
</dbReference>
<dbReference type="SMART" id="SM00387">
    <property type="entry name" value="HATPase_c"/>
    <property type="match status" value="1"/>
</dbReference>
<dbReference type="InterPro" id="IPR003661">
    <property type="entry name" value="HisK_dim/P_dom"/>
</dbReference>
<accession>A0A5R9GT86</accession>
<dbReference type="SMART" id="SM00388">
    <property type="entry name" value="HisKA"/>
    <property type="match status" value="1"/>
</dbReference>
<dbReference type="CDD" id="cd00156">
    <property type="entry name" value="REC"/>
    <property type="match status" value="1"/>
</dbReference>
<feature type="domain" description="Histidine kinase" evidence="6">
    <location>
        <begin position="176"/>
        <end position="402"/>
    </location>
</feature>
<evidence type="ECO:0000313" key="9">
    <source>
        <dbReference type="Proteomes" id="UP000306585"/>
    </source>
</evidence>
<dbReference type="Gene3D" id="3.30.565.10">
    <property type="entry name" value="Histidine kinase-like ATPase, C-terminal domain"/>
    <property type="match status" value="1"/>
</dbReference>
<dbReference type="Gene3D" id="1.10.287.130">
    <property type="match status" value="1"/>
</dbReference>
<dbReference type="EC" id="2.7.13.3" evidence="2"/>
<dbReference type="InterPro" id="IPR003594">
    <property type="entry name" value="HATPase_dom"/>
</dbReference>
<gene>
    <name evidence="8" type="ORF">FEF65_09900</name>
</gene>
<dbReference type="InterPro" id="IPR011006">
    <property type="entry name" value="CheY-like_superfamily"/>
</dbReference>
<keyword evidence="5" id="KW-1133">Transmembrane helix</keyword>
<dbReference type="InterPro" id="IPR004358">
    <property type="entry name" value="Sig_transdc_His_kin-like_C"/>
</dbReference>
<dbReference type="SMART" id="SM00448">
    <property type="entry name" value="REC"/>
    <property type="match status" value="1"/>
</dbReference>
<dbReference type="AlphaFoldDB" id="A0A5R9GT86"/>
<evidence type="ECO:0000259" key="7">
    <source>
        <dbReference type="PROSITE" id="PS50110"/>
    </source>
</evidence>
<evidence type="ECO:0000313" key="8">
    <source>
        <dbReference type="EMBL" id="TLS66474.1"/>
    </source>
</evidence>
<keyword evidence="5" id="KW-0472">Membrane</keyword>
<evidence type="ECO:0000256" key="2">
    <source>
        <dbReference type="ARBA" id="ARBA00012438"/>
    </source>
</evidence>
<dbReference type="PANTHER" id="PTHR43065:SF42">
    <property type="entry name" value="TWO-COMPONENT SENSOR PPRA"/>
    <property type="match status" value="1"/>
</dbReference>
<keyword evidence="9" id="KW-1185">Reference proteome</keyword>
<dbReference type="InterPro" id="IPR036890">
    <property type="entry name" value="HATPase_C_sf"/>
</dbReference>
<dbReference type="Proteomes" id="UP000306585">
    <property type="component" value="Unassembled WGS sequence"/>
</dbReference>
<feature type="transmembrane region" description="Helical" evidence="5">
    <location>
        <begin position="65"/>
        <end position="83"/>
    </location>
</feature>
<evidence type="ECO:0000256" key="3">
    <source>
        <dbReference type="ARBA" id="ARBA00022553"/>
    </source>
</evidence>
<keyword evidence="5" id="KW-0812">Transmembrane</keyword>
<dbReference type="PROSITE" id="PS50109">
    <property type="entry name" value="HIS_KIN"/>
    <property type="match status" value="1"/>
</dbReference>
<dbReference type="SUPFAM" id="SSF52172">
    <property type="entry name" value="CheY-like"/>
    <property type="match status" value="1"/>
</dbReference>
<feature type="transmembrane region" description="Helical" evidence="5">
    <location>
        <begin position="12"/>
        <end position="34"/>
    </location>
</feature>
<dbReference type="InterPro" id="IPR005467">
    <property type="entry name" value="His_kinase_dom"/>
</dbReference>
<dbReference type="PROSITE" id="PS50110">
    <property type="entry name" value="RESPONSE_REGULATORY"/>
    <property type="match status" value="1"/>
</dbReference>
<protein>
    <recommendedName>
        <fullName evidence="2">histidine kinase</fullName>
        <ecNumber evidence="2">2.7.13.3</ecNumber>
    </recommendedName>
</protein>
<dbReference type="Pfam" id="PF00072">
    <property type="entry name" value="Response_reg"/>
    <property type="match status" value="1"/>
</dbReference>
<dbReference type="Pfam" id="PF02518">
    <property type="entry name" value="HATPase_c"/>
    <property type="match status" value="1"/>
</dbReference>
<dbReference type="PANTHER" id="PTHR43065">
    <property type="entry name" value="SENSOR HISTIDINE KINASE"/>
    <property type="match status" value="1"/>
</dbReference>